<proteinExistence type="evidence at transcript level"/>
<sequence length="269" mass="29893">MAANFVILLSALLTGACCLKNVSIFIYPPAVERDKEATLHCLYDLEGAPLYALKWYRGFREFYRYSPNENPPIKIFPYEGITVDVSMSNATQVVLRRVGFNLSGNLSCEVTTDAPAFSTALVSKELMVIELPKRGPTLQTEKERYDVGDILRGNCTAAPSKPPAELKFFINNIEVTLSGHKIIVASKGLQQSFISVELRIEPAHMSQNGNIIVKCTALVASLHRQSAQISLGPRTSEPVPERVISSSSFNTRYPSFLIMFLIITRLFSR</sequence>
<evidence type="ECO:0000256" key="1">
    <source>
        <dbReference type="SAM" id="SignalP"/>
    </source>
</evidence>
<dbReference type="PANTHER" id="PTHR21261">
    <property type="entry name" value="BEAT PROTEIN"/>
    <property type="match status" value="1"/>
</dbReference>
<dbReference type="EMBL" id="KY031268">
    <property type="protein sequence ID" value="ATU83019.1"/>
    <property type="molecule type" value="mRNA"/>
</dbReference>
<feature type="signal peptide" evidence="1">
    <location>
        <begin position="1"/>
        <end position="18"/>
    </location>
</feature>
<feature type="chain" id="PRO_5014778323" description="Ig-like domain-containing protein" evidence="1">
    <location>
        <begin position="19"/>
        <end position="269"/>
    </location>
</feature>
<dbReference type="PANTHER" id="PTHR21261:SF6">
    <property type="entry name" value="BEATEN PATH IIA-RELATED"/>
    <property type="match status" value="1"/>
</dbReference>
<evidence type="ECO:0000313" key="2">
    <source>
        <dbReference type="EMBL" id="ATU83019.1"/>
    </source>
</evidence>
<organism evidence="2">
    <name type="scientific">Pristhesancus plagipennis</name>
    <name type="common">Common assassin bug</name>
    <dbReference type="NCBI Taxonomy" id="1955184"/>
    <lineage>
        <taxon>Eukaryota</taxon>
        <taxon>Metazoa</taxon>
        <taxon>Ecdysozoa</taxon>
        <taxon>Arthropoda</taxon>
        <taxon>Hexapoda</taxon>
        <taxon>Insecta</taxon>
        <taxon>Pterygota</taxon>
        <taxon>Neoptera</taxon>
        <taxon>Paraneoptera</taxon>
        <taxon>Hemiptera</taxon>
        <taxon>Heteroptera</taxon>
        <taxon>Panheteroptera</taxon>
        <taxon>Cimicomorpha</taxon>
        <taxon>Reduviidae</taxon>
        <taxon>Harpactorinae</taxon>
        <taxon>Harpactorini</taxon>
        <taxon>Pristhesancus</taxon>
    </lineage>
</organism>
<dbReference type="InterPro" id="IPR036179">
    <property type="entry name" value="Ig-like_dom_sf"/>
</dbReference>
<dbReference type="FunFam" id="2.60.40.10:FF:000437">
    <property type="entry name" value="Beat-IIIc, isoform A"/>
    <property type="match status" value="1"/>
</dbReference>
<accession>A0A2K8JMI5</accession>
<dbReference type="SUPFAM" id="SSF48726">
    <property type="entry name" value="Immunoglobulin"/>
    <property type="match status" value="1"/>
</dbReference>
<keyword evidence="1" id="KW-0732">Signal</keyword>
<name>A0A2K8JMI5_PRIPG</name>
<evidence type="ECO:0008006" key="3">
    <source>
        <dbReference type="Google" id="ProtNLM"/>
    </source>
</evidence>
<dbReference type="AlphaFoldDB" id="A0A2K8JMI5"/>
<protein>
    <recommendedName>
        <fullName evidence="3">Ig-like domain-containing protein</fullName>
    </recommendedName>
</protein>
<reference evidence="2" key="1">
    <citation type="submission" date="2016-10" db="EMBL/GenBank/DDBJ databases">
        <title>The assassin bug Pristhesancus plagipennis produces two different types of venom.</title>
        <authorList>
            <person name="Walker A.A."/>
            <person name="Herzig V."/>
            <person name="Jin J."/>
            <person name="Fry B.G."/>
            <person name="King G.F."/>
        </authorList>
    </citation>
    <scope>NUCLEOTIDE SEQUENCE</scope>
    <source>
        <tissue evidence="2">Venom/labial glands</tissue>
    </source>
</reference>